<evidence type="ECO:0008006" key="3">
    <source>
        <dbReference type="Google" id="ProtNLM"/>
    </source>
</evidence>
<dbReference type="RefSeq" id="WP_184732009.1">
    <property type="nucleotide sequence ID" value="NZ_JACHIW010000002.1"/>
</dbReference>
<evidence type="ECO:0000313" key="2">
    <source>
        <dbReference type="Proteomes" id="UP000584374"/>
    </source>
</evidence>
<dbReference type="Proteomes" id="UP000584374">
    <property type="component" value="Unassembled WGS sequence"/>
</dbReference>
<dbReference type="AlphaFoldDB" id="A0A840QKV5"/>
<evidence type="ECO:0000313" key="1">
    <source>
        <dbReference type="EMBL" id="MBB5159563.1"/>
    </source>
</evidence>
<dbReference type="InterPro" id="IPR006311">
    <property type="entry name" value="TAT_signal"/>
</dbReference>
<proteinExistence type="predicted"/>
<protein>
    <recommendedName>
        <fullName evidence="3">DUF4185 domain-containing protein</fullName>
    </recommendedName>
</protein>
<dbReference type="Gene3D" id="2.60.120.260">
    <property type="entry name" value="Galactose-binding domain-like"/>
    <property type="match status" value="1"/>
</dbReference>
<keyword evidence="2" id="KW-1185">Reference proteome</keyword>
<dbReference type="EMBL" id="JACHIW010000002">
    <property type="protein sequence ID" value="MBB5159563.1"/>
    <property type="molecule type" value="Genomic_DNA"/>
</dbReference>
<comment type="caution">
    <text evidence="1">The sequence shown here is derived from an EMBL/GenBank/DDBJ whole genome shotgun (WGS) entry which is preliminary data.</text>
</comment>
<sequence>MSMPGETSNFVNRREFVKLSLAGAGAVLLGREPRTVAAAERLTVADPASTFFVTMFTDYSSTVTTNSTGDLWPTCWADDDYVYTANGDGQGFGDEPMAPIVVNRIAGTPETGLRGERLAAGDAVSKVHADAKLYNLKPTGIVAVDGNGDGRDELYLAVQDLRFSPASAAFDDAPNANIVKSEDYGRTWQQPSGPMFSGHVFTTIMFLDFGRSQENARALGPEDAGYVYAYGLDHNWRDSYTKVVPSPTSLYLARVPRNTIQQRETWRFYAGTTSGGRPQWSNNIGEKVPVLTDERRLYPTMFGEGHSNLSVISQGGVLYNAPLRRFLYTSWTEYTFEFYEAPAPWGPWRLFMSRDFGAQPWFGHPGRIRMEPVPGGHDVPKPETGESMPACFGPKNGGYGCTVPAKFVSPDGTRMWLQSNWFVGVACGLPNYNFSLRQFQVFPRQWGDPPNNPPNPTVNLARSGRGVFPIERTAHFGRGDYFNNGIRQESEDSFGGAPKQVDFWGYIWKDEYWIDRVVYTTGNMFSDGGWFARDLSVQVRQGANWADVTGLTITPAYPYNNTAGPNTTYELTFDPINGDGVRIVGVPGGTATFTSIGELEVYFDGRKPR</sequence>
<organism evidence="1 2">
    <name type="scientific">Saccharopolyspora phatthalungensis</name>
    <dbReference type="NCBI Taxonomy" id="664693"/>
    <lineage>
        <taxon>Bacteria</taxon>
        <taxon>Bacillati</taxon>
        <taxon>Actinomycetota</taxon>
        <taxon>Actinomycetes</taxon>
        <taxon>Pseudonocardiales</taxon>
        <taxon>Pseudonocardiaceae</taxon>
        <taxon>Saccharopolyspora</taxon>
    </lineage>
</organism>
<reference evidence="1 2" key="1">
    <citation type="submission" date="2020-08" db="EMBL/GenBank/DDBJ databases">
        <title>Sequencing the genomes of 1000 actinobacteria strains.</title>
        <authorList>
            <person name="Klenk H.-P."/>
        </authorList>
    </citation>
    <scope>NUCLEOTIDE SEQUENCE [LARGE SCALE GENOMIC DNA]</scope>
    <source>
        <strain evidence="1 2">DSM 45584</strain>
    </source>
</reference>
<gene>
    <name evidence="1" type="ORF">BJ970_007162</name>
</gene>
<accession>A0A840QKV5</accession>
<dbReference type="PROSITE" id="PS51318">
    <property type="entry name" value="TAT"/>
    <property type="match status" value="1"/>
</dbReference>
<name>A0A840QKV5_9PSEU</name>